<name>A0AAV7YUT2_9EUKA</name>
<evidence type="ECO:0000256" key="2">
    <source>
        <dbReference type="ARBA" id="ARBA00022737"/>
    </source>
</evidence>
<evidence type="ECO:0000313" key="6">
    <source>
        <dbReference type="Proteomes" id="UP001150062"/>
    </source>
</evidence>
<dbReference type="Proteomes" id="UP001146793">
    <property type="component" value="Unassembled WGS sequence"/>
</dbReference>
<keyword evidence="1" id="KW-0880">Kelch repeat</keyword>
<protein>
    <submittedName>
        <fullName evidence="3 4">Rab9 effector protein</fullName>
    </submittedName>
</protein>
<dbReference type="EMBL" id="JANTQA010000047">
    <property type="protein sequence ID" value="KAJ3433561.1"/>
    <property type="molecule type" value="Genomic_DNA"/>
</dbReference>
<gene>
    <name evidence="3" type="ORF">M0812_22522</name>
    <name evidence="4" type="ORF">M0813_09875</name>
</gene>
<dbReference type="AlphaFoldDB" id="A0AAV7YUT2"/>
<sequence>MLFHGFEEVVKDYSFNSLKPSCKSGLDIIRIDGEKNLVASFGWSGSMLTKNFQLFNLKTNETSLLKTTGEIPSPRYAHIQFKYKNKIYLFFGFNITSYFDSGYVLDLETMKWRALEVGPSRRHSASYVIYDDYLYIFGGRVNISKTRTNDVWRFDLEDEIWEEIECKGSVNKNLDLENKKKINNYVNESFLPCKRSSHVSSLIGDQMFMGFGVDENDKSLNDFWSFNLNTHMWVPLEVYGDIPSPRTSPSCIEIGSHIFINGGTLENPSSSNGFRVYYDDNFCFDFWKREWSRAKFISGPTTITPRTSHNITKDGNDIYIFSGESSTKPGQYRFLSDLQKLTVVNDIRYDMYNFITRNTKEEN</sequence>
<dbReference type="Pfam" id="PF24681">
    <property type="entry name" value="Kelch_KLHDC2_KLHL20_DRC7"/>
    <property type="match status" value="2"/>
</dbReference>
<dbReference type="InterPro" id="IPR015915">
    <property type="entry name" value="Kelch-typ_b-propeller"/>
</dbReference>
<reference evidence="4" key="1">
    <citation type="submission" date="2022-08" db="EMBL/GenBank/DDBJ databases">
        <title>Novel sulfate-reducing endosymbionts in the free-living metamonad Anaeramoeba.</title>
        <authorList>
            <person name="Jerlstrom-Hultqvist J."/>
            <person name="Cepicka I."/>
            <person name="Gallot-Lavallee L."/>
            <person name="Salas-Leiva D."/>
            <person name="Curtis B.A."/>
            <person name="Zahonova K."/>
            <person name="Pipaliya S."/>
            <person name="Dacks J."/>
            <person name="Roger A.J."/>
        </authorList>
    </citation>
    <scope>NUCLEOTIDE SEQUENCE</scope>
    <source>
        <strain evidence="4">Schooner1</strain>
    </source>
</reference>
<dbReference type="Proteomes" id="UP001150062">
    <property type="component" value="Unassembled WGS sequence"/>
</dbReference>
<accession>A0AAV7YUT2</accession>
<evidence type="ECO:0000313" key="5">
    <source>
        <dbReference type="Proteomes" id="UP001146793"/>
    </source>
</evidence>
<evidence type="ECO:0000313" key="3">
    <source>
        <dbReference type="EMBL" id="KAJ3433561.1"/>
    </source>
</evidence>
<keyword evidence="6" id="KW-1185">Reference proteome</keyword>
<evidence type="ECO:0000256" key="1">
    <source>
        <dbReference type="ARBA" id="ARBA00022441"/>
    </source>
</evidence>
<dbReference type="Gene3D" id="2.120.10.80">
    <property type="entry name" value="Kelch-type beta propeller"/>
    <property type="match status" value="2"/>
</dbReference>
<dbReference type="SUPFAM" id="SSF117281">
    <property type="entry name" value="Kelch motif"/>
    <property type="match status" value="2"/>
</dbReference>
<proteinExistence type="predicted"/>
<comment type="caution">
    <text evidence="3">The sequence shown here is derived from an EMBL/GenBank/DDBJ whole genome shotgun (WGS) entry which is preliminary data.</text>
</comment>
<keyword evidence="2" id="KW-0677">Repeat</keyword>
<dbReference type="PANTHER" id="PTHR46093">
    <property type="entry name" value="ACYL-COA-BINDING DOMAIN-CONTAINING PROTEIN 5"/>
    <property type="match status" value="1"/>
</dbReference>
<evidence type="ECO:0000313" key="4">
    <source>
        <dbReference type="EMBL" id="KAJ6227294.1"/>
    </source>
</evidence>
<organism evidence="3 5">
    <name type="scientific">Anaeramoeba flamelloides</name>
    <dbReference type="NCBI Taxonomy" id="1746091"/>
    <lineage>
        <taxon>Eukaryota</taxon>
        <taxon>Metamonada</taxon>
        <taxon>Anaeramoebidae</taxon>
        <taxon>Anaeramoeba</taxon>
    </lineage>
</organism>
<dbReference type="EMBL" id="JAOAOG010000336">
    <property type="protein sequence ID" value="KAJ6227294.1"/>
    <property type="molecule type" value="Genomic_DNA"/>
</dbReference>
<reference evidence="3" key="2">
    <citation type="submission" date="2022-08" db="EMBL/GenBank/DDBJ databases">
        <title>Novel sulphate-reducing endosymbionts in the free-living metamonad Anaeramoeba.</title>
        <authorList>
            <person name="Jerlstrom-Hultqvist J."/>
            <person name="Cepicka I."/>
            <person name="Gallot-Lavallee L."/>
            <person name="Salas-Leiva D."/>
            <person name="Curtis B.A."/>
            <person name="Zahonova K."/>
            <person name="Pipaliya S."/>
            <person name="Dacks J."/>
            <person name="Roger A.J."/>
        </authorList>
    </citation>
    <scope>NUCLEOTIDE SEQUENCE</scope>
    <source>
        <strain evidence="3">Busselton2</strain>
    </source>
</reference>
<dbReference type="PANTHER" id="PTHR46093:SF18">
    <property type="entry name" value="FIBRONECTIN TYPE-III DOMAIN-CONTAINING PROTEIN"/>
    <property type="match status" value="1"/>
</dbReference>